<evidence type="ECO:0000313" key="3">
    <source>
        <dbReference type="Proteomes" id="UP000271098"/>
    </source>
</evidence>
<accession>A0A183DUY4</accession>
<name>A0A183DUY4_9BILA</name>
<proteinExistence type="predicted"/>
<keyword evidence="3" id="KW-1185">Reference proteome</keyword>
<dbReference type="Proteomes" id="UP000271098">
    <property type="component" value="Unassembled WGS sequence"/>
</dbReference>
<dbReference type="WBParaSite" id="GPUH_0001253901-mRNA-1">
    <property type="protein sequence ID" value="GPUH_0001253901-mRNA-1"/>
    <property type="gene ID" value="GPUH_0001253901"/>
</dbReference>
<feature type="compositionally biased region" description="Acidic residues" evidence="1">
    <location>
        <begin position="11"/>
        <end position="23"/>
    </location>
</feature>
<gene>
    <name evidence="2" type="ORF">GPUH_LOCUS12525</name>
</gene>
<dbReference type="AlphaFoldDB" id="A0A183DUY4"/>
<evidence type="ECO:0000256" key="1">
    <source>
        <dbReference type="SAM" id="MobiDB-lite"/>
    </source>
</evidence>
<evidence type="ECO:0000313" key="4">
    <source>
        <dbReference type="WBParaSite" id="GPUH_0001253901-mRNA-1"/>
    </source>
</evidence>
<reference evidence="2 3" key="2">
    <citation type="submission" date="2018-11" db="EMBL/GenBank/DDBJ databases">
        <authorList>
            <consortium name="Pathogen Informatics"/>
        </authorList>
    </citation>
    <scope>NUCLEOTIDE SEQUENCE [LARGE SCALE GENOMIC DNA]</scope>
</reference>
<sequence>MGSRWQIQEDHFDDDDDGDWEDNNAEKLSSYEDDDYVENYEIEGFFSKNLPKT</sequence>
<dbReference type="EMBL" id="UYRT01079385">
    <property type="protein sequence ID" value="VDN20603.1"/>
    <property type="molecule type" value="Genomic_DNA"/>
</dbReference>
<reference evidence="4" key="1">
    <citation type="submission" date="2016-06" db="UniProtKB">
        <authorList>
            <consortium name="WormBaseParasite"/>
        </authorList>
    </citation>
    <scope>IDENTIFICATION</scope>
</reference>
<organism evidence="4">
    <name type="scientific">Gongylonema pulchrum</name>
    <dbReference type="NCBI Taxonomy" id="637853"/>
    <lineage>
        <taxon>Eukaryota</taxon>
        <taxon>Metazoa</taxon>
        <taxon>Ecdysozoa</taxon>
        <taxon>Nematoda</taxon>
        <taxon>Chromadorea</taxon>
        <taxon>Rhabditida</taxon>
        <taxon>Spirurina</taxon>
        <taxon>Spiruromorpha</taxon>
        <taxon>Spiruroidea</taxon>
        <taxon>Gongylonematidae</taxon>
        <taxon>Gongylonema</taxon>
    </lineage>
</organism>
<feature type="region of interest" description="Disordered" evidence="1">
    <location>
        <begin position="1"/>
        <end position="31"/>
    </location>
</feature>
<protein>
    <submittedName>
        <fullName evidence="4">TIP_N domain-containing protein</fullName>
    </submittedName>
</protein>
<evidence type="ECO:0000313" key="2">
    <source>
        <dbReference type="EMBL" id="VDN20603.1"/>
    </source>
</evidence>